<evidence type="ECO:0000256" key="9">
    <source>
        <dbReference type="ARBA" id="ARBA00022989"/>
    </source>
</evidence>
<gene>
    <name evidence="13" type="primary">lptF</name>
    <name evidence="13" type="ORF">DOL88_07330</name>
</gene>
<keyword evidence="8 12" id="KW-0812">Transmembrane</keyword>
<dbReference type="InterPro" id="IPR005495">
    <property type="entry name" value="LptG/LptF_permease"/>
</dbReference>
<protein>
    <recommendedName>
        <fullName evidence="4">Lipopolysaccharide export system permease protein LptF</fullName>
    </recommendedName>
</protein>
<comment type="function">
    <text evidence="1">Part of the ABC transporter complex LptBFG involved in the translocation of lipopolysaccharide (LPS) from the inner membrane to the outer membrane.</text>
</comment>
<keyword evidence="5" id="KW-0813">Transport</keyword>
<sequence>MGDNVILTRYLTKEVFKSQIAILFILLLIFFCQQLVRVLGSAANGQVPADLVFSLLGLGMPTMAQLMLPLCLFIAILLTLGRLYAESEITVMRACGIGQRILVKIVLILSLFTAAVAAYNALWLTPWAIHKQTEIVEEAKANPNMGALSAGQFMTANNSDFVLFIDNIQDNQINNVYVFQTQPKGQSKPSVIVAEKGELKALPNGDQILNLQNSDRFEGTAILPDFRITHFDEYQAYLGHKTVADDADEAGEMDIMQLWNANTPAMKTEFHWRLTLILAVPIMALLAVPLSRVNPRQGRFAKVLPALLLYLIYFLLQSSLKSAGGAGKLDASLFMPLVNIAFFALAIFLNSWNSAFMYRIRYSFGKEAKQG</sequence>
<evidence type="ECO:0000256" key="7">
    <source>
        <dbReference type="ARBA" id="ARBA00022519"/>
    </source>
</evidence>
<dbReference type="NCBIfam" id="TIGR04407">
    <property type="entry name" value="LptF_YjgP"/>
    <property type="match status" value="1"/>
</dbReference>
<feature type="transmembrane region" description="Helical" evidence="12">
    <location>
        <begin position="332"/>
        <end position="352"/>
    </location>
</feature>
<dbReference type="Proteomes" id="UP000274211">
    <property type="component" value="Unassembled WGS sequence"/>
</dbReference>
<dbReference type="EMBL" id="QMGS01000065">
    <property type="protein sequence ID" value="RMW84764.1"/>
    <property type="molecule type" value="Genomic_DNA"/>
</dbReference>
<feature type="transmembrane region" description="Helical" evidence="12">
    <location>
        <begin position="101"/>
        <end position="122"/>
    </location>
</feature>
<dbReference type="InterPro" id="IPR030922">
    <property type="entry name" value="LptF"/>
</dbReference>
<organism evidence="13 14">
    <name type="scientific">Aggregatibacter aphrophilus</name>
    <name type="common">Haemophilus aphrophilus</name>
    <dbReference type="NCBI Taxonomy" id="732"/>
    <lineage>
        <taxon>Bacteria</taxon>
        <taxon>Pseudomonadati</taxon>
        <taxon>Pseudomonadota</taxon>
        <taxon>Gammaproteobacteria</taxon>
        <taxon>Pasteurellales</taxon>
        <taxon>Pasteurellaceae</taxon>
        <taxon>Aggregatibacter</taxon>
    </lineage>
</organism>
<evidence type="ECO:0000256" key="2">
    <source>
        <dbReference type="ARBA" id="ARBA00004429"/>
    </source>
</evidence>
<keyword evidence="14" id="KW-1185">Reference proteome</keyword>
<comment type="subunit">
    <text evidence="11">Component of the lipopolysaccharide transport and assembly complex. The LptBFG transporter is composed of two ATP-binding proteins (LptB) and two transmembrane proteins (LptF and LptG).</text>
</comment>
<comment type="caution">
    <text evidence="13">The sequence shown here is derived from an EMBL/GenBank/DDBJ whole genome shotgun (WGS) entry which is preliminary data.</text>
</comment>
<evidence type="ECO:0000256" key="3">
    <source>
        <dbReference type="ARBA" id="ARBA00007725"/>
    </source>
</evidence>
<feature type="transmembrane region" description="Helical" evidence="12">
    <location>
        <begin position="300"/>
        <end position="320"/>
    </location>
</feature>
<evidence type="ECO:0000313" key="13">
    <source>
        <dbReference type="EMBL" id="RMW84764.1"/>
    </source>
</evidence>
<keyword evidence="10 12" id="KW-0472">Membrane</keyword>
<comment type="subcellular location">
    <subcellularLocation>
        <location evidence="2">Cell inner membrane</location>
        <topology evidence="2">Multi-pass membrane protein</topology>
    </subcellularLocation>
</comment>
<reference evidence="13 14" key="1">
    <citation type="journal article" date="2019" name="J. Oral Microbiol.">
        <title>Role of OmpA1 and OmpA2 in Aggregatibacter actinomycetemcomitans and Aggregatibacter aphrophilus serum resistance.</title>
        <authorList>
            <person name="Lindholm M."/>
            <person name="Min Aung K."/>
            <person name="Nyunt Wai S."/>
            <person name="Oscarsson J."/>
        </authorList>
    </citation>
    <scope>NUCLEOTIDE SEQUENCE [LARGE SCALE GENOMIC DNA]</scope>
    <source>
        <strain evidence="13 14">HK83</strain>
    </source>
</reference>
<proteinExistence type="inferred from homology"/>
<keyword evidence="9 12" id="KW-1133">Transmembrane helix</keyword>
<evidence type="ECO:0000256" key="10">
    <source>
        <dbReference type="ARBA" id="ARBA00023136"/>
    </source>
</evidence>
<comment type="similarity">
    <text evidence="3">Belongs to the LptF/LptG family.</text>
</comment>
<feature type="transmembrane region" description="Helical" evidence="12">
    <location>
        <begin position="270"/>
        <end position="288"/>
    </location>
</feature>
<evidence type="ECO:0000256" key="6">
    <source>
        <dbReference type="ARBA" id="ARBA00022475"/>
    </source>
</evidence>
<evidence type="ECO:0000256" key="12">
    <source>
        <dbReference type="SAM" id="Phobius"/>
    </source>
</evidence>
<evidence type="ECO:0000256" key="8">
    <source>
        <dbReference type="ARBA" id="ARBA00022692"/>
    </source>
</evidence>
<evidence type="ECO:0000256" key="5">
    <source>
        <dbReference type="ARBA" id="ARBA00022448"/>
    </source>
</evidence>
<dbReference type="PANTHER" id="PTHR33529">
    <property type="entry name" value="SLR0882 PROTEIN-RELATED"/>
    <property type="match status" value="1"/>
</dbReference>
<dbReference type="PANTHER" id="PTHR33529:SF7">
    <property type="entry name" value="LIPOPOLYSACCHARIDE EXPORT SYSTEM PERMEASE PROTEIN LPTF"/>
    <property type="match status" value="1"/>
</dbReference>
<keyword evidence="6" id="KW-1003">Cell membrane</keyword>
<name>A0ABX9VTT0_AGGAP</name>
<feature type="transmembrane region" description="Helical" evidence="12">
    <location>
        <begin position="20"/>
        <end position="39"/>
    </location>
</feature>
<evidence type="ECO:0000256" key="4">
    <source>
        <dbReference type="ARBA" id="ARBA00014213"/>
    </source>
</evidence>
<evidence type="ECO:0000313" key="14">
    <source>
        <dbReference type="Proteomes" id="UP000274211"/>
    </source>
</evidence>
<accession>A0ABX9VTT0</accession>
<keyword evidence="7" id="KW-0997">Cell inner membrane</keyword>
<evidence type="ECO:0000256" key="11">
    <source>
        <dbReference type="ARBA" id="ARBA00026081"/>
    </source>
</evidence>
<dbReference type="Pfam" id="PF03739">
    <property type="entry name" value="LptF_LptG"/>
    <property type="match status" value="1"/>
</dbReference>
<evidence type="ECO:0000256" key="1">
    <source>
        <dbReference type="ARBA" id="ARBA00002265"/>
    </source>
</evidence>
<feature type="transmembrane region" description="Helical" evidence="12">
    <location>
        <begin position="51"/>
        <end position="80"/>
    </location>
</feature>